<dbReference type="GO" id="GO:0051603">
    <property type="term" value="P:proteolysis involved in protein catabolic process"/>
    <property type="evidence" value="ECO:0007669"/>
    <property type="project" value="TreeGrafter"/>
</dbReference>
<dbReference type="PANTHER" id="PTHR22726">
    <property type="entry name" value="METALLOENDOPEPTIDASE OMA1"/>
    <property type="match status" value="1"/>
</dbReference>
<comment type="cofactor">
    <cofactor evidence="1">
        <name>Zn(2+)</name>
        <dbReference type="ChEBI" id="CHEBI:29105"/>
    </cofactor>
</comment>
<dbReference type="PANTHER" id="PTHR22726:SF1">
    <property type="entry name" value="METALLOENDOPEPTIDASE OMA1, MITOCHONDRIAL"/>
    <property type="match status" value="1"/>
</dbReference>
<feature type="domain" description="Peptidase M48" evidence="8">
    <location>
        <begin position="152"/>
        <end position="321"/>
    </location>
</feature>
<gene>
    <name evidence="10" type="ORF">METZ01_LOCUS66954</name>
</gene>
<keyword evidence="3" id="KW-0479">Metal-binding</keyword>
<sequence>MSKTWKARYFDGRTATHQKVELRVVAQGVQVEFADGAFRIWRHHDFRLQQDRPQGPIRLEYGNFPPEILEIDNPEFREGFGRRLPKRPRFLPLGLAFLSVLIVPAIIYWGVPWASGWFAHFVPVSMEKRVGKYVISKLFPNRKICETDAGKQALEKLVAHISPPESEYNFQVEVIDSDWVNAIAFPGGKILISRGLLEKSRSADAVAGVLAHEIQHVLQRHGMENLLSQAALSGFFKLLTVEENAIVETFLASVQTLSLLKYSRELEIEADALALQLLHQVRVDPEEMLNMYLVLQKHVSSLPETISTHPDMSSRLQILKTLIENEADFVSEPVISTNNWAALQNICRSL</sequence>
<evidence type="ECO:0000256" key="1">
    <source>
        <dbReference type="ARBA" id="ARBA00001947"/>
    </source>
</evidence>
<dbReference type="InterPro" id="IPR051156">
    <property type="entry name" value="Mito/Outer_Membr_Metalloprot"/>
</dbReference>
<dbReference type="GO" id="GO:0046872">
    <property type="term" value="F:metal ion binding"/>
    <property type="evidence" value="ECO:0007669"/>
    <property type="project" value="UniProtKB-KW"/>
</dbReference>
<evidence type="ECO:0000256" key="6">
    <source>
        <dbReference type="ARBA" id="ARBA00023049"/>
    </source>
</evidence>
<keyword evidence="4" id="KW-0378">Hydrolase</keyword>
<dbReference type="Pfam" id="PF01435">
    <property type="entry name" value="Peptidase_M48"/>
    <property type="match status" value="1"/>
</dbReference>
<feature type="domain" description="DUF7092" evidence="9">
    <location>
        <begin position="5"/>
        <end position="61"/>
    </location>
</feature>
<keyword evidence="7" id="KW-0812">Transmembrane</keyword>
<dbReference type="Pfam" id="PF23368">
    <property type="entry name" value="DUF7092"/>
    <property type="match status" value="1"/>
</dbReference>
<dbReference type="Gene3D" id="3.30.2010.10">
    <property type="entry name" value="Metalloproteases ('zincins'), catalytic domain"/>
    <property type="match status" value="1"/>
</dbReference>
<evidence type="ECO:0000259" key="9">
    <source>
        <dbReference type="Pfam" id="PF23368"/>
    </source>
</evidence>
<evidence type="ECO:0000256" key="2">
    <source>
        <dbReference type="ARBA" id="ARBA00022670"/>
    </source>
</evidence>
<dbReference type="CDD" id="cd07332">
    <property type="entry name" value="M48C_Oma1_like"/>
    <property type="match status" value="1"/>
</dbReference>
<proteinExistence type="predicted"/>
<dbReference type="GO" id="GO:0016020">
    <property type="term" value="C:membrane"/>
    <property type="evidence" value="ECO:0007669"/>
    <property type="project" value="TreeGrafter"/>
</dbReference>
<evidence type="ECO:0000256" key="4">
    <source>
        <dbReference type="ARBA" id="ARBA00022801"/>
    </source>
</evidence>
<evidence type="ECO:0000256" key="3">
    <source>
        <dbReference type="ARBA" id="ARBA00022723"/>
    </source>
</evidence>
<dbReference type="AlphaFoldDB" id="A0A381TDB9"/>
<evidence type="ECO:0000256" key="7">
    <source>
        <dbReference type="SAM" id="Phobius"/>
    </source>
</evidence>
<evidence type="ECO:0000256" key="5">
    <source>
        <dbReference type="ARBA" id="ARBA00022833"/>
    </source>
</evidence>
<dbReference type="EMBL" id="UINC01004408">
    <property type="protein sequence ID" value="SVA14100.1"/>
    <property type="molecule type" value="Genomic_DNA"/>
</dbReference>
<dbReference type="GO" id="GO:0004222">
    <property type="term" value="F:metalloendopeptidase activity"/>
    <property type="evidence" value="ECO:0007669"/>
    <property type="project" value="InterPro"/>
</dbReference>
<keyword evidence="5" id="KW-0862">Zinc</keyword>
<evidence type="ECO:0000313" key="10">
    <source>
        <dbReference type="EMBL" id="SVA14100.1"/>
    </source>
</evidence>
<evidence type="ECO:0000259" key="8">
    <source>
        <dbReference type="Pfam" id="PF01435"/>
    </source>
</evidence>
<reference evidence="10" key="1">
    <citation type="submission" date="2018-05" db="EMBL/GenBank/DDBJ databases">
        <authorList>
            <person name="Lanie J.A."/>
            <person name="Ng W.-L."/>
            <person name="Kazmierczak K.M."/>
            <person name="Andrzejewski T.M."/>
            <person name="Davidsen T.M."/>
            <person name="Wayne K.J."/>
            <person name="Tettelin H."/>
            <person name="Glass J.I."/>
            <person name="Rusch D."/>
            <person name="Podicherti R."/>
            <person name="Tsui H.-C.T."/>
            <person name="Winkler M.E."/>
        </authorList>
    </citation>
    <scope>NUCLEOTIDE SEQUENCE</scope>
</reference>
<name>A0A381TDB9_9ZZZZ</name>
<dbReference type="InterPro" id="IPR055518">
    <property type="entry name" value="DUF7092"/>
</dbReference>
<keyword evidence="6" id="KW-0482">Metalloprotease</keyword>
<protein>
    <submittedName>
        <fullName evidence="10">Uncharacterized protein</fullName>
    </submittedName>
</protein>
<keyword evidence="7" id="KW-1133">Transmembrane helix</keyword>
<keyword evidence="7" id="KW-0472">Membrane</keyword>
<organism evidence="10">
    <name type="scientific">marine metagenome</name>
    <dbReference type="NCBI Taxonomy" id="408172"/>
    <lineage>
        <taxon>unclassified sequences</taxon>
        <taxon>metagenomes</taxon>
        <taxon>ecological metagenomes</taxon>
    </lineage>
</organism>
<dbReference type="InterPro" id="IPR001915">
    <property type="entry name" value="Peptidase_M48"/>
</dbReference>
<feature type="transmembrane region" description="Helical" evidence="7">
    <location>
        <begin position="90"/>
        <end position="111"/>
    </location>
</feature>
<keyword evidence="2" id="KW-0645">Protease</keyword>
<accession>A0A381TDB9</accession>